<dbReference type="EMBL" id="QFVR01000008">
    <property type="protein sequence ID" value="PWI25575.1"/>
    <property type="molecule type" value="Genomic_DNA"/>
</dbReference>
<proteinExistence type="inferred from homology"/>
<feature type="binding site" evidence="5">
    <location>
        <position position="333"/>
    </location>
    <ligand>
        <name>a divalent metal cation</name>
        <dbReference type="ChEBI" id="CHEBI:60240"/>
        <label>1</label>
    </ligand>
</feature>
<evidence type="ECO:0000256" key="4">
    <source>
        <dbReference type="PIRNR" id="PIRNR037489"/>
    </source>
</evidence>
<name>A0A2U3AM17_9BACL</name>
<feature type="binding site" evidence="5">
    <location>
        <position position="107"/>
    </location>
    <ligand>
        <name>a divalent metal cation</name>
        <dbReference type="ChEBI" id="CHEBI:60240"/>
        <label>1</label>
    </ligand>
</feature>
<dbReference type="Pfam" id="PF01784">
    <property type="entry name" value="DUF34_NIF3"/>
    <property type="match status" value="1"/>
</dbReference>
<evidence type="ECO:0000256" key="1">
    <source>
        <dbReference type="ARBA" id="ARBA00006964"/>
    </source>
</evidence>
<evidence type="ECO:0000313" key="6">
    <source>
        <dbReference type="EMBL" id="PWI25575.1"/>
    </source>
</evidence>
<feature type="binding site" evidence="5">
    <location>
        <position position="69"/>
    </location>
    <ligand>
        <name>a divalent metal cation</name>
        <dbReference type="ChEBI" id="CHEBI:60240"/>
        <label>1</label>
    </ligand>
</feature>
<keyword evidence="3 4" id="KW-0479">Metal-binding</keyword>
<dbReference type="Proteomes" id="UP000245938">
    <property type="component" value="Unassembled WGS sequence"/>
</dbReference>
<dbReference type="OrthoDB" id="9792792at2"/>
<organism evidence="6 7">
    <name type="scientific">Kurthia sibirica</name>
    <dbReference type="NCBI Taxonomy" id="202750"/>
    <lineage>
        <taxon>Bacteria</taxon>
        <taxon>Bacillati</taxon>
        <taxon>Bacillota</taxon>
        <taxon>Bacilli</taxon>
        <taxon>Bacillales</taxon>
        <taxon>Caryophanaceae</taxon>
        <taxon>Kurthia</taxon>
    </lineage>
</organism>
<dbReference type="InterPro" id="IPR002678">
    <property type="entry name" value="DUF34/NIF3"/>
</dbReference>
<dbReference type="AlphaFoldDB" id="A0A2U3AM17"/>
<gene>
    <name evidence="6" type="ORF">DEX24_08185</name>
</gene>
<dbReference type="Gene3D" id="3.30.70.120">
    <property type="match status" value="1"/>
</dbReference>
<dbReference type="GO" id="GO:0005737">
    <property type="term" value="C:cytoplasm"/>
    <property type="evidence" value="ECO:0007669"/>
    <property type="project" value="TreeGrafter"/>
</dbReference>
<keyword evidence="7" id="KW-1185">Reference proteome</keyword>
<dbReference type="FunFam" id="3.40.1390.30:FF:000001">
    <property type="entry name" value="GTP cyclohydrolase 1 type 2"/>
    <property type="match status" value="1"/>
</dbReference>
<dbReference type="SUPFAM" id="SSF102705">
    <property type="entry name" value="NIF3 (NGG1p interacting factor 3)-like"/>
    <property type="match status" value="1"/>
</dbReference>
<evidence type="ECO:0000313" key="7">
    <source>
        <dbReference type="Proteomes" id="UP000245938"/>
    </source>
</evidence>
<dbReference type="NCBIfam" id="TIGR00486">
    <property type="entry name" value="YbgI_SA1388"/>
    <property type="match status" value="1"/>
</dbReference>
<dbReference type="InterPro" id="IPR036069">
    <property type="entry name" value="DUF34/NIF3_sf"/>
</dbReference>
<reference evidence="6 7" key="1">
    <citation type="submission" date="2018-05" db="EMBL/GenBank/DDBJ databases">
        <title>Kurthia sibirica genome sequence.</title>
        <authorList>
            <person name="Maclea K.S."/>
            <person name="Goen A.E."/>
        </authorList>
    </citation>
    <scope>NUCLEOTIDE SEQUENCE [LARGE SCALE GENOMIC DNA]</scope>
    <source>
        <strain evidence="6 7">ATCC 49154</strain>
    </source>
</reference>
<evidence type="ECO:0000256" key="5">
    <source>
        <dbReference type="PIRSR" id="PIRSR602678-1"/>
    </source>
</evidence>
<accession>A0A2U3AM17</accession>
<protein>
    <recommendedName>
        <fullName evidence="2 4">GTP cyclohydrolase 1 type 2 homolog</fullName>
    </recommendedName>
</protein>
<dbReference type="PIRSF" id="PIRSF037489">
    <property type="entry name" value="UCP037489_NIF3_YqfO"/>
    <property type="match status" value="1"/>
</dbReference>
<dbReference type="GO" id="GO:0046872">
    <property type="term" value="F:metal ion binding"/>
    <property type="evidence" value="ECO:0007669"/>
    <property type="project" value="UniProtKB-UniRule"/>
</dbReference>
<comment type="caution">
    <text evidence="6">The sequence shown here is derived from an EMBL/GenBank/DDBJ whole genome shotgun (WGS) entry which is preliminary data.</text>
</comment>
<dbReference type="PANTHER" id="PTHR13799">
    <property type="entry name" value="NGG1 INTERACTING FACTOR 3"/>
    <property type="match status" value="1"/>
</dbReference>
<evidence type="ECO:0000256" key="3">
    <source>
        <dbReference type="ARBA" id="ARBA00022723"/>
    </source>
</evidence>
<dbReference type="InterPro" id="IPR015867">
    <property type="entry name" value="N-reg_PII/ATP_PRibTrfase_C"/>
</dbReference>
<dbReference type="PANTHER" id="PTHR13799:SF14">
    <property type="entry name" value="GTP CYCLOHYDROLASE 1 TYPE 2 HOMOLOG"/>
    <property type="match status" value="1"/>
</dbReference>
<sequence length="373" mass="40576">MKPTNGQAIIQLFETWSPKKLMAMEQDPIGLAIGTLNKAVTKVLVTLDVTDEVVDEAIAAGCELIIAHHPPIFRKLAHIRTDTPQGKLYEKLIKNDLAVYAAHTNLDVAEGGVNDLLAEALQLQNIGILTPTYTEQLFKLAVYIPREHALKLRVALAQIGAGQMGAYDSCSFQTSGEGRFRALDHAQPFVGTVGDIHMEPEEKVEVVIPQPLINKALRMMKQNHPYEEVAYDLYALATPAKQYGIGRIGLLAEPMTLAQFGAHVKKAFHVPTVRAVGDLHAIVRKVAVLGGSGDSYVSKAKYAGADVFVTGDISFHIAQDAEATGLSLIDPGHHIEAIMKQGVANKMTVLCTEHKMAVEFIPSNLSTEPFKFI</sequence>
<feature type="binding site" evidence="5">
    <location>
        <position position="336"/>
    </location>
    <ligand>
        <name>a divalent metal cation</name>
        <dbReference type="ChEBI" id="CHEBI:60240"/>
        <label>1</label>
    </ligand>
</feature>
<feature type="binding site" evidence="5">
    <location>
        <position position="68"/>
    </location>
    <ligand>
        <name>a divalent metal cation</name>
        <dbReference type="ChEBI" id="CHEBI:60240"/>
        <label>1</label>
    </ligand>
</feature>
<dbReference type="InterPro" id="IPR017221">
    <property type="entry name" value="DUF34/NIF3_bac"/>
</dbReference>
<evidence type="ECO:0000256" key="2">
    <source>
        <dbReference type="ARBA" id="ARBA00022112"/>
    </source>
</evidence>
<comment type="similarity">
    <text evidence="1 4">Belongs to the GTP cyclohydrolase I type 2/NIF3 family.</text>
</comment>
<dbReference type="Gene3D" id="3.40.1390.30">
    <property type="entry name" value="NIF3 (NGG1p interacting factor 3)-like"/>
    <property type="match status" value="1"/>
</dbReference>
<dbReference type="RefSeq" id="WP_109305934.1">
    <property type="nucleotide sequence ID" value="NZ_BJUF01000061.1"/>
</dbReference>